<dbReference type="InterPro" id="IPR013815">
    <property type="entry name" value="ATP_grasp_subdomain_1"/>
</dbReference>
<dbReference type="InterPro" id="IPR003593">
    <property type="entry name" value="AAA+_ATPase"/>
</dbReference>
<dbReference type="SUPFAM" id="SSF52540">
    <property type="entry name" value="P-loop containing nucleoside triphosphate hydrolases"/>
    <property type="match status" value="2"/>
</dbReference>
<dbReference type="FunFam" id="1.20.1580.10:FF:000001">
    <property type="entry name" value="UvrABC system protein A"/>
    <property type="match status" value="1"/>
</dbReference>
<dbReference type="NCBIfam" id="TIGR00630">
    <property type="entry name" value="uvra"/>
    <property type="match status" value="1"/>
</dbReference>
<dbReference type="FunFam" id="1.20.1580.10:FF:000002">
    <property type="entry name" value="UvrABC system protein A"/>
    <property type="match status" value="1"/>
</dbReference>
<evidence type="ECO:0000256" key="17">
    <source>
        <dbReference type="ARBA" id="ARBA00042156"/>
    </source>
</evidence>
<evidence type="ECO:0000256" key="6">
    <source>
        <dbReference type="ARBA" id="ARBA00022763"/>
    </source>
</evidence>
<reference evidence="19 20" key="1">
    <citation type="journal article" date="2016" name="Nat. Commun.">
        <title>Thousands of microbial genomes shed light on interconnected biogeochemical processes in an aquifer system.</title>
        <authorList>
            <person name="Anantharaman K."/>
            <person name="Brown C.T."/>
            <person name="Hug L.A."/>
            <person name="Sharon I."/>
            <person name="Castelle C.J."/>
            <person name="Probst A.J."/>
            <person name="Thomas B.C."/>
            <person name="Singh A."/>
            <person name="Wilkins M.J."/>
            <person name="Karaoz U."/>
            <person name="Brodie E.L."/>
            <person name="Williams K.H."/>
            <person name="Hubbard S.S."/>
            <person name="Banfield J.F."/>
        </authorList>
    </citation>
    <scope>NUCLEOTIDE SEQUENCE [LARGE SCALE GENOMIC DNA]</scope>
</reference>
<keyword evidence="4" id="KW-0677">Repeat</keyword>
<evidence type="ECO:0000256" key="15">
    <source>
        <dbReference type="ARBA" id="ARBA00038000"/>
    </source>
</evidence>
<dbReference type="Gene3D" id="1.20.1580.10">
    <property type="entry name" value="ABC transporter ATPase like domain"/>
    <property type="match status" value="2"/>
</dbReference>
<dbReference type="Gene3D" id="1.10.8.280">
    <property type="entry name" value="ABC transporter ATPase domain-like"/>
    <property type="match status" value="1"/>
</dbReference>
<dbReference type="AlphaFoldDB" id="A0A1F4WK13"/>
<evidence type="ECO:0000256" key="5">
    <source>
        <dbReference type="ARBA" id="ARBA00022741"/>
    </source>
</evidence>
<keyword evidence="6" id="KW-0227">DNA damage</keyword>
<dbReference type="InterPro" id="IPR041552">
    <property type="entry name" value="UvrA_DNA-bd"/>
</dbReference>
<evidence type="ECO:0000313" key="19">
    <source>
        <dbReference type="EMBL" id="OGC69741.1"/>
    </source>
</evidence>
<dbReference type="GO" id="GO:0003677">
    <property type="term" value="F:DNA binding"/>
    <property type="evidence" value="ECO:0007669"/>
    <property type="project" value="UniProtKB-KW"/>
</dbReference>
<dbReference type="GO" id="GO:0004518">
    <property type="term" value="F:nuclease activity"/>
    <property type="evidence" value="ECO:0007669"/>
    <property type="project" value="UniProtKB-KW"/>
</dbReference>
<keyword evidence="8" id="KW-0863">Zinc-finger</keyword>
<dbReference type="InterPro" id="IPR017871">
    <property type="entry name" value="ABC_transporter-like_CS"/>
</dbReference>
<dbReference type="Proteomes" id="UP000179113">
    <property type="component" value="Unassembled WGS sequence"/>
</dbReference>
<comment type="subcellular location">
    <subcellularLocation>
        <location evidence="1">Cytoplasm</location>
    </subcellularLocation>
</comment>
<evidence type="ECO:0000256" key="3">
    <source>
        <dbReference type="ARBA" id="ARBA00022723"/>
    </source>
</evidence>
<dbReference type="GO" id="GO:0009432">
    <property type="term" value="P:SOS response"/>
    <property type="evidence" value="ECO:0007669"/>
    <property type="project" value="UniProtKB-KW"/>
</dbReference>
<dbReference type="InterPro" id="IPR003439">
    <property type="entry name" value="ABC_transporter-like_ATP-bd"/>
</dbReference>
<evidence type="ECO:0000256" key="2">
    <source>
        <dbReference type="ARBA" id="ARBA00022490"/>
    </source>
</evidence>
<evidence type="ECO:0000256" key="8">
    <source>
        <dbReference type="ARBA" id="ARBA00022771"/>
    </source>
</evidence>
<evidence type="ECO:0000256" key="7">
    <source>
        <dbReference type="ARBA" id="ARBA00022769"/>
    </source>
</evidence>
<keyword evidence="5" id="KW-0547">Nucleotide-binding</keyword>
<dbReference type="InterPro" id="IPR004602">
    <property type="entry name" value="UvrA"/>
</dbReference>
<keyword evidence="3" id="KW-0479">Metal-binding</keyword>
<dbReference type="GO" id="GO:0009380">
    <property type="term" value="C:excinuclease repair complex"/>
    <property type="evidence" value="ECO:0007669"/>
    <property type="project" value="InterPro"/>
</dbReference>
<name>A0A1F4WK13_UNCKA</name>
<dbReference type="SMART" id="SM00382">
    <property type="entry name" value="AAA"/>
    <property type="match status" value="2"/>
</dbReference>
<dbReference type="CDD" id="cd03270">
    <property type="entry name" value="ABC_UvrA_I"/>
    <property type="match status" value="1"/>
</dbReference>
<evidence type="ECO:0000313" key="20">
    <source>
        <dbReference type="Proteomes" id="UP000179113"/>
    </source>
</evidence>
<dbReference type="Gene3D" id="3.40.50.300">
    <property type="entry name" value="P-loop containing nucleotide triphosphate hydrolases"/>
    <property type="match status" value="2"/>
</dbReference>
<sequence>MKNSLDHIIIKGARQHNLKNIDMEIPKNKMVVFTGVSGSGKSSLAMDTIYAEGQRRYVESLSAYARQFLGVMDKPDVDKIDGLSPAIAIDQKTTSRNPRSTVGTITEVYDYLRLLYARVGHPHCPNCGREIQRQSVDEIVGKVLSQLSEEPEYKTARGVRFFIFAPIIKDRKGEYSSLFENLKKQGIIRARIDGELRSLTDNFELIKTNKHTIDGLISRLILSKNTLANEEDKKSFMSNLTQSMESALRLGNGNLILTIVKDKSFDFSENPKETEDHLFSENFACPVCNISLPEIEPRTFSFNSPHGACPVCDGLGTRLHVDESLVVNPRLSISEGGVLPWARLMEHYSWTQKIVESVAEKYKIDLDEAFGELSKEHQHLILYGIEGKKFRVTYVTKEGRQHTYDTSFEGVIPNLERRYKETESDYIRNEIEKFMVLEDCPECHNSRLKKESLSVVIDGKNIWEITQLSIFATSEWCKSLEKHFTERENKISNTILKEIDYRLKFLVDVGLGYLTLGRSSSHLSGGEAQRIRLASQIGSGLSGVLYVLDEPSIGLHQKDQSQLINTLHHLRDLGNTVLVVEHDAETMLKSDYIFDFGPGAGEHGGKVMAEGTPEEIVANPNSLTGKYLSGKLIVGRNGIKPQDQLIEQLDLETNQKNLKKINGKSLTLKGAAGRNLKKVNFEVPLGKFICVTGVSGSGKSTLVMDTLYKALRQRFGLKLEEMPEEYTDLDGVENITNIIAIDQSPIGRTPKSNPATYTKAFDHIRDLFAKTQESRLRGYQSGRFSFNVKGGRCEACGGEGQIKIEMQFMPDVYVNCEVCGGKRYNREALEIHYKEKNIADVLDMTVEEALSFFENIPQIRKKIETLFEVGLGYIKLGQPAPTLSGGEAQRVKLALELSKRSTGSTLYILDEPTTGLHFADLENLIHIFKRLTVRGNTVLVIEHNLDVVANADWICDLGPDGGEAGGHVIFSGSVADILKDKVSYTGEALREHLSALNLLHNFK</sequence>
<dbReference type="PANTHER" id="PTHR43152:SF3">
    <property type="entry name" value="UVRABC SYSTEM PROTEIN A"/>
    <property type="match status" value="1"/>
</dbReference>
<dbReference type="PROSITE" id="PS50893">
    <property type="entry name" value="ABC_TRANSPORTER_2"/>
    <property type="match status" value="2"/>
</dbReference>
<evidence type="ECO:0000256" key="10">
    <source>
        <dbReference type="ARBA" id="ARBA00022840"/>
    </source>
</evidence>
<dbReference type="FunFam" id="3.40.50.300:FF:000028">
    <property type="entry name" value="UvrABC system protein A"/>
    <property type="match status" value="1"/>
</dbReference>
<dbReference type="EMBL" id="MEWA01000018">
    <property type="protein sequence ID" value="OGC69741.1"/>
    <property type="molecule type" value="Genomic_DNA"/>
</dbReference>
<evidence type="ECO:0000256" key="1">
    <source>
        <dbReference type="ARBA" id="ARBA00004496"/>
    </source>
</evidence>
<dbReference type="GO" id="GO:0005737">
    <property type="term" value="C:cytoplasm"/>
    <property type="evidence" value="ECO:0007669"/>
    <property type="project" value="UniProtKB-SubCell"/>
</dbReference>
<evidence type="ECO:0000256" key="13">
    <source>
        <dbReference type="ARBA" id="ARBA00023204"/>
    </source>
</evidence>
<dbReference type="NCBIfam" id="NF001503">
    <property type="entry name" value="PRK00349.1"/>
    <property type="match status" value="1"/>
</dbReference>
<evidence type="ECO:0000256" key="4">
    <source>
        <dbReference type="ARBA" id="ARBA00022737"/>
    </source>
</evidence>
<organism evidence="19 20">
    <name type="scientific">candidate division WWE3 bacterium RIFOXYC1_FULL_39_7</name>
    <dbReference type="NCBI Taxonomy" id="1802643"/>
    <lineage>
        <taxon>Bacteria</taxon>
        <taxon>Katanobacteria</taxon>
    </lineage>
</organism>
<dbReference type="GO" id="GO:0005524">
    <property type="term" value="F:ATP binding"/>
    <property type="evidence" value="ECO:0007669"/>
    <property type="project" value="UniProtKB-KW"/>
</dbReference>
<accession>A0A1F4WK13</accession>
<evidence type="ECO:0000259" key="18">
    <source>
        <dbReference type="PROSITE" id="PS50893"/>
    </source>
</evidence>
<dbReference type="GO" id="GO:0008270">
    <property type="term" value="F:zinc ion binding"/>
    <property type="evidence" value="ECO:0007669"/>
    <property type="project" value="UniProtKB-KW"/>
</dbReference>
<gene>
    <name evidence="19" type="ORF">A2415_04655</name>
</gene>
<keyword evidence="14" id="KW-0742">SOS response</keyword>
<dbReference type="PANTHER" id="PTHR43152">
    <property type="entry name" value="UVRABC SYSTEM PROTEIN A"/>
    <property type="match status" value="1"/>
</dbReference>
<evidence type="ECO:0000256" key="12">
    <source>
        <dbReference type="ARBA" id="ARBA00023125"/>
    </source>
</evidence>
<protein>
    <recommendedName>
        <fullName evidence="16">UvrABC system protein A</fullName>
    </recommendedName>
    <alternativeName>
        <fullName evidence="17">Excinuclease ABC subunit A</fullName>
    </alternativeName>
</protein>
<comment type="similarity">
    <text evidence="15">Belongs to the ABC transporter superfamily. UvrA family.</text>
</comment>
<dbReference type="InterPro" id="IPR041102">
    <property type="entry name" value="UvrA_inter"/>
</dbReference>
<evidence type="ECO:0000256" key="9">
    <source>
        <dbReference type="ARBA" id="ARBA00022833"/>
    </source>
</evidence>
<evidence type="ECO:0000256" key="14">
    <source>
        <dbReference type="ARBA" id="ARBA00023236"/>
    </source>
</evidence>
<comment type="caution">
    <text evidence="19">The sequence shown here is derived from an EMBL/GenBank/DDBJ whole genome shotgun (WGS) entry which is preliminary data.</text>
</comment>
<keyword evidence="7" id="KW-0228">DNA excision</keyword>
<feature type="domain" description="ABC transporter" evidence="18">
    <location>
        <begin position="364"/>
        <end position="629"/>
    </location>
</feature>
<dbReference type="InterPro" id="IPR027417">
    <property type="entry name" value="P-loop_NTPase"/>
</dbReference>
<dbReference type="Pfam" id="PF17755">
    <property type="entry name" value="UvrA_DNA-bind"/>
    <property type="match status" value="1"/>
</dbReference>
<dbReference type="PROSITE" id="PS00211">
    <property type="entry name" value="ABC_TRANSPORTER_1"/>
    <property type="match status" value="2"/>
</dbReference>
<keyword evidence="10" id="KW-0067">ATP-binding</keyword>
<dbReference type="GO" id="GO:0016887">
    <property type="term" value="F:ATP hydrolysis activity"/>
    <property type="evidence" value="ECO:0007669"/>
    <property type="project" value="InterPro"/>
</dbReference>
<dbReference type="GO" id="GO:0006289">
    <property type="term" value="P:nucleotide-excision repair"/>
    <property type="evidence" value="ECO:0007669"/>
    <property type="project" value="InterPro"/>
</dbReference>
<feature type="domain" description="ABC transporter" evidence="18">
    <location>
        <begin position="661"/>
        <end position="990"/>
    </location>
</feature>
<keyword evidence="12" id="KW-0238">DNA-binding</keyword>
<evidence type="ECO:0000256" key="16">
    <source>
        <dbReference type="ARBA" id="ARBA00039316"/>
    </source>
</evidence>
<keyword evidence="13" id="KW-0234">DNA repair</keyword>
<proteinExistence type="inferred from homology"/>
<keyword evidence="9" id="KW-0862">Zinc</keyword>
<dbReference type="Gene3D" id="3.30.1490.20">
    <property type="entry name" value="ATP-grasp fold, A domain"/>
    <property type="match status" value="1"/>
</dbReference>
<keyword evidence="11" id="KW-0267">Excision nuclease</keyword>
<dbReference type="Pfam" id="PF17760">
    <property type="entry name" value="UvrA_inter"/>
    <property type="match status" value="1"/>
</dbReference>
<keyword evidence="2" id="KW-0963">Cytoplasm</keyword>
<evidence type="ECO:0000256" key="11">
    <source>
        <dbReference type="ARBA" id="ARBA00022881"/>
    </source>
</evidence>
<dbReference type="CDD" id="cd03271">
    <property type="entry name" value="ABC_UvrA_II"/>
    <property type="match status" value="1"/>
</dbReference>